<proteinExistence type="predicted"/>
<feature type="region of interest" description="Disordered" evidence="1">
    <location>
        <begin position="434"/>
        <end position="468"/>
    </location>
</feature>
<feature type="compositionally biased region" description="Basic and acidic residues" evidence="1">
    <location>
        <begin position="346"/>
        <end position="356"/>
    </location>
</feature>
<comment type="caution">
    <text evidence="2">The sequence shown here is derived from an EMBL/GenBank/DDBJ whole genome shotgun (WGS) entry which is preliminary data.</text>
</comment>
<dbReference type="Proteomes" id="UP001153069">
    <property type="component" value="Unassembled WGS sequence"/>
</dbReference>
<protein>
    <submittedName>
        <fullName evidence="2">Uncharacterized protein</fullName>
    </submittedName>
</protein>
<sequence length="647" mass="71287">MSGSGGKASSTGNAWSDAACYLFQPGSTLCGSMNVVIPGTAAATYPFTEEEDENFWTQASYCAAMSPSAGVRTPQAATADAAPSQEEQMDAAMKKLDTKYKFKPHMCEDRDFFVINAGATSVDVESLSTPSMGGHLRSLSEASDSSSFKLEALREGAPSFENKDQILEAPFPVLVYPNNAENNSNREAETINNSTVSSHALRGAASMIRESAPEWIVKPARAKRTFDSPEERRIPDEHRVKELLSPINPTTTPNEEVHAGRYSSKFGISSCMVPTNPPTSPANQAYDQQKQASESLRKQSSLNDCPANSAEDVEMMKKFWTEKFTQAANKVIQSDSSRRILELIDPTIPRESDGNRRTGQQSLRGRQRYRQVLKKYRKHRILVLILDPSTKLYEMLELPYRPDETTVADVLIMARIQTTDDRLRYKDYIGLCRPNLDPPPPPPLKKVESPSASTTTTPTRHQLSPPPLNRVTKQFKHMHHYDPEGREDDVNSIVSEATAMRNLAAASSMLQEVTDQDKLVWNLLSPSSSTKPTPLTCTGAIPSQLALSLPYFTLPLLGDIVVTIPKGYTGEDVSKFAQTILQTPLFLRWMHRRYLNDLQRQNDELLSRAKAIGGKNSSGGGGGGRVRSRDSTGNGTTISDQATMMAS</sequence>
<dbReference type="AlphaFoldDB" id="A0A9N8EFY4"/>
<feature type="region of interest" description="Disordered" evidence="1">
    <location>
        <begin position="346"/>
        <end position="365"/>
    </location>
</feature>
<accession>A0A9N8EFY4</accession>
<name>A0A9N8EFY4_9STRA</name>
<feature type="region of interest" description="Disordered" evidence="1">
    <location>
        <begin position="611"/>
        <end position="647"/>
    </location>
</feature>
<reference evidence="2" key="1">
    <citation type="submission" date="2020-06" db="EMBL/GenBank/DDBJ databases">
        <authorList>
            <consortium name="Plant Systems Biology data submission"/>
        </authorList>
    </citation>
    <scope>NUCLEOTIDE SEQUENCE</scope>
    <source>
        <strain evidence="2">D6</strain>
    </source>
</reference>
<evidence type="ECO:0000313" key="3">
    <source>
        <dbReference type="Proteomes" id="UP001153069"/>
    </source>
</evidence>
<evidence type="ECO:0000256" key="1">
    <source>
        <dbReference type="SAM" id="MobiDB-lite"/>
    </source>
</evidence>
<feature type="compositionally biased region" description="Low complexity" evidence="1">
    <location>
        <begin position="449"/>
        <end position="459"/>
    </location>
</feature>
<feature type="region of interest" description="Disordered" evidence="1">
    <location>
        <begin position="274"/>
        <end position="306"/>
    </location>
</feature>
<organism evidence="2 3">
    <name type="scientific">Seminavis robusta</name>
    <dbReference type="NCBI Taxonomy" id="568900"/>
    <lineage>
        <taxon>Eukaryota</taxon>
        <taxon>Sar</taxon>
        <taxon>Stramenopiles</taxon>
        <taxon>Ochrophyta</taxon>
        <taxon>Bacillariophyta</taxon>
        <taxon>Bacillariophyceae</taxon>
        <taxon>Bacillariophycidae</taxon>
        <taxon>Naviculales</taxon>
        <taxon>Naviculaceae</taxon>
        <taxon>Seminavis</taxon>
    </lineage>
</organism>
<dbReference type="EMBL" id="CAICTM010000885">
    <property type="protein sequence ID" value="CAB9517864.1"/>
    <property type="molecule type" value="Genomic_DNA"/>
</dbReference>
<feature type="compositionally biased region" description="Gly residues" evidence="1">
    <location>
        <begin position="616"/>
        <end position="625"/>
    </location>
</feature>
<feature type="compositionally biased region" description="Polar residues" evidence="1">
    <location>
        <begin position="281"/>
        <end position="303"/>
    </location>
</feature>
<feature type="compositionally biased region" description="Polar residues" evidence="1">
    <location>
        <begin position="634"/>
        <end position="647"/>
    </location>
</feature>
<evidence type="ECO:0000313" key="2">
    <source>
        <dbReference type="EMBL" id="CAB9517864.1"/>
    </source>
</evidence>
<keyword evidence="3" id="KW-1185">Reference proteome</keyword>
<gene>
    <name evidence="2" type="ORF">SEMRO_887_G216320.1</name>
</gene>